<feature type="transmembrane region" description="Helical" evidence="6">
    <location>
        <begin position="12"/>
        <end position="31"/>
    </location>
</feature>
<keyword evidence="4 6" id="KW-1133">Transmembrane helix</keyword>
<feature type="transmembrane region" description="Helical" evidence="6">
    <location>
        <begin position="183"/>
        <end position="200"/>
    </location>
</feature>
<accession>A0ABT4DZ59</accession>
<evidence type="ECO:0000313" key="8">
    <source>
        <dbReference type="Proteomes" id="UP001207626"/>
    </source>
</evidence>
<dbReference type="Proteomes" id="UP001207626">
    <property type="component" value="Unassembled WGS sequence"/>
</dbReference>
<comment type="caution">
    <text evidence="7">The sequence shown here is derived from an EMBL/GenBank/DDBJ whole genome shotgun (WGS) entry which is preliminary data.</text>
</comment>
<dbReference type="EMBL" id="JAMDLW010000022">
    <property type="protein sequence ID" value="MCY9521266.1"/>
    <property type="molecule type" value="Genomic_DNA"/>
</dbReference>
<proteinExistence type="predicted"/>
<keyword evidence="8" id="KW-1185">Reference proteome</keyword>
<dbReference type="Pfam" id="PF09678">
    <property type="entry name" value="Caa3_CtaG"/>
    <property type="match status" value="1"/>
</dbReference>
<protein>
    <submittedName>
        <fullName evidence="7">Cytochrome c oxidase assembly protein</fullName>
    </submittedName>
</protein>
<gene>
    <name evidence="7" type="ORF">M5X09_16585</name>
</gene>
<feature type="transmembrane region" description="Helical" evidence="6">
    <location>
        <begin position="150"/>
        <end position="174"/>
    </location>
</feature>
<feature type="transmembrane region" description="Helical" evidence="6">
    <location>
        <begin position="74"/>
        <end position="97"/>
    </location>
</feature>
<evidence type="ECO:0000256" key="1">
    <source>
        <dbReference type="ARBA" id="ARBA00004651"/>
    </source>
</evidence>
<keyword evidence="5 6" id="KW-0472">Membrane</keyword>
<organism evidence="7 8">
    <name type="scientific">Paenibacillus apiarius</name>
    <dbReference type="NCBI Taxonomy" id="46240"/>
    <lineage>
        <taxon>Bacteria</taxon>
        <taxon>Bacillati</taxon>
        <taxon>Bacillota</taxon>
        <taxon>Bacilli</taxon>
        <taxon>Bacillales</taxon>
        <taxon>Paenibacillaceae</taxon>
        <taxon>Paenibacillus</taxon>
    </lineage>
</organism>
<keyword evidence="3 6" id="KW-0812">Transmembrane</keyword>
<dbReference type="InterPro" id="IPR019108">
    <property type="entry name" value="Caa3_assmbl_CtaG-rel"/>
</dbReference>
<evidence type="ECO:0000256" key="2">
    <source>
        <dbReference type="ARBA" id="ARBA00022475"/>
    </source>
</evidence>
<reference evidence="7 8" key="1">
    <citation type="submission" date="2022-05" db="EMBL/GenBank/DDBJ databases">
        <title>Genome Sequencing of Bee-Associated Microbes.</title>
        <authorList>
            <person name="Dunlap C."/>
        </authorList>
    </citation>
    <scope>NUCLEOTIDE SEQUENCE [LARGE SCALE GENOMIC DNA]</scope>
    <source>
        <strain evidence="7 8">NRRL NRS-1438</strain>
    </source>
</reference>
<feature type="transmembrane region" description="Helical" evidence="6">
    <location>
        <begin position="117"/>
        <end position="138"/>
    </location>
</feature>
<evidence type="ECO:0000256" key="3">
    <source>
        <dbReference type="ARBA" id="ARBA00022692"/>
    </source>
</evidence>
<feature type="transmembrane region" description="Helical" evidence="6">
    <location>
        <begin position="220"/>
        <end position="244"/>
    </location>
</feature>
<evidence type="ECO:0000256" key="6">
    <source>
        <dbReference type="SAM" id="Phobius"/>
    </source>
</evidence>
<keyword evidence="2" id="KW-1003">Cell membrane</keyword>
<evidence type="ECO:0000256" key="4">
    <source>
        <dbReference type="ARBA" id="ARBA00022989"/>
    </source>
</evidence>
<feature type="transmembrane region" description="Helical" evidence="6">
    <location>
        <begin position="43"/>
        <end position="62"/>
    </location>
</feature>
<evidence type="ECO:0000313" key="7">
    <source>
        <dbReference type="EMBL" id="MCY9521266.1"/>
    </source>
</evidence>
<name>A0ABT4DZ59_9BACL</name>
<comment type="subcellular location">
    <subcellularLocation>
        <location evidence="1">Cell membrane</location>
        <topology evidence="1">Multi-pass membrane protein</topology>
    </subcellularLocation>
</comment>
<sequence length="262" mass="28593">MDQGGGFPFELTLAFLFMLLIVSYMVAAVLTSRRHKPWPLRRSALWIIGVLCAAAAIIGPLANDASMDFTAHMVTHLLLGMLAPLLMVLAAPVTLLLRTLSVNAARRLSRLLKSLPVRIVSDPVAASILNVGGLWILYTTGLYAAMHHNILLHAFVHVHIFLSGYLFTVSMIYIDPAPHRSSFVYRAIVLVMALAGHGILSKRIYAQPPAGVPAAEAEIGGILMYYGGDAIDLVLIFILCYQWFRAARPRSSLAMRQFGDAG</sequence>
<evidence type="ECO:0000256" key="5">
    <source>
        <dbReference type="ARBA" id="ARBA00023136"/>
    </source>
</evidence>